<keyword evidence="1" id="KW-1133">Transmembrane helix</keyword>
<organism evidence="2 3">
    <name type="scientific">Actinomadura madurae</name>
    <dbReference type="NCBI Taxonomy" id="1993"/>
    <lineage>
        <taxon>Bacteria</taxon>
        <taxon>Bacillati</taxon>
        <taxon>Actinomycetota</taxon>
        <taxon>Actinomycetes</taxon>
        <taxon>Streptosporangiales</taxon>
        <taxon>Thermomonosporaceae</taxon>
        <taxon>Actinomadura</taxon>
    </lineage>
</organism>
<keyword evidence="1 2" id="KW-0812">Transmembrane</keyword>
<dbReference type="EMBL" id="FOVH01000018">
    <property type="protein sequence ID" value="SFP85935.1"/>
    <property type="molecule type" value="Genomic_DNA"/>
</dbReference>
<keyword evidence="3" id="KW-1185">Reference proteome</keyword>
<dbReference type="InterPro" id="IPR019099">
    <property type="entry name" value="Uncharacterised_PGPGW_TM"/>
</dbReference>
<dbReference type="InParanoid" id="A0A1I5TSB4"/>
<sequence length="138" mass="14587">MGYGRSTKRGLVLVGGGAVLLTGVALLVLPGPGLLLVLAGLLILAREFPALDRYVEPVQERAIQAAEESVTSWWRLTGSILTGLALIGAGVAWGLVPELPLSGWSTGSGLILSGLILYGLLLWSHRRVRARRGRDPVV</sequence>
<accession>A0A1I5TSB4</accession>
<feature type="transmembrane region" description="Helical" evidence="1">
    <location>
        <begin position="76"/>
        <end position="96"/>
    </location>
</feature>
<evidence type="ECO:0000313" key="3">
    <source>
        <dbReference type="Proteomes" id="UP000183413"/>
    </source>
</evidence>
<dbReference type="OrthoDB" id="3627819at2"/>
<evidence type="ECO:0000256" key="1">
    <source>
        <dbReference type="SAM" id="Phobius"/>
    </source>
</evidence>
<dbReference type="RefSeq" id="WP_024934798.1">
    <property type="nucleotide sequence ID" value="NZ_CP083237.1"/>
</dbReference>
<dbReference type="Pfam" id="PF09656">
    <property type="entry name" value="PGPGW"/>
    <property type="match status" value="1"/>
</dbReference>
<feature type="transmembrane region" description="Helical" evidence="1">
    <location>
        <begin position="12"/>
        <end position="29"/>
    </location>
</feature>
<dbReference type="eggNOG" id="COG3087">
    <property type="taxonomic scope" value="Bacteria"/>
</dbReference>
<dbReference type="Proteomes" id="UP000183413">
    <property type="component" value="Unassembled WGS sequence"/>
</dbReference>
<proteinExistence type="predicted"/>
<feature type="transmembrane region" description="Helical" evidence="1">
    <location>
        <begin position="102"/>
        <end position="123"/>
    </location>
</feature>
<dbReference type="GeneID" id="99652408"/>
<reference evidence="2 3" key="1">
    <citation type="submission" date="2016-10" db="EMBL/GenBank/DDBJ databases">
        <authorList>
            <person name="de Groot N.N."/>
        </authorList>
    </citation>
    <scope>NUCLEOTIDE SEQUENCE [LARGE SCALE GENOMIC DNA]</scope>
    <source>
        <strain evidence="2 3">DSM 43067</strain>
    </source>
</reference>
<gene>
    <name evidence="2" type="ORF">SAMN04489713_118108</name>
</gene>
<dbReference type="STRING" id="1993.SAMN04489713_118108"/>
<protein>
    <submittedName>
        <fullName evidence="2">Putative transmembrane protein (PGPGW)</fullName>
    </submittedName>
</protein>
<dbReference type="AlphaFoldDB" id="A0A1I5TSB4"/>
<evidence type="ECO:0000313" key="2">
    <source>
        <dbReference type="EMBL" id="SFP85935.1"/>
    </source>
</evidence>
<keyword evidence="1" id="KW-0472">Membrane</keyword>
<name>A0A1I5TSB4_9ACTN</name>